<dbReference type="AlphaFoldDB" id="A0A6J5U8N1"/>
<evidence type="ECO:0000256" key="10">
    <source>
        <dbReference type="ARBA" id="ARBA00022801"/>
    </source>
</evidence>
<accession>A0A6J5U8N1</accession>
<evidence type="ECO:0000256" key="5">
    <source>
        <dbReference type="ARBA" id="ARBA00012477"/>
    </source>
</evidence>
<proteinExistence type="inferred from homology"/>
<comment type="cofactor">
    <cofactor evidence="2">
        <name>Zn(2+)</name>
        <dbReference type="ChEBI" id="CHEBI:29105"/>
    </cofactor>
</comment>
<dbReference type="Pfam" id="PF23023">
    <property type="entry name" value="Anti-Pycsar_Apyc1"/>
    <property type="match status" value="1"/>
</dbReference>
<dbReference type="GO" id="GO:0042781">
    <property type="term" value="F:3'-tRNA processing endoribonuclease activity"/>
    <property type="evidence" value="ECO:0007669"/>
    <property type="project" value="UniProtKB-EC"/>
</dbReference>
<evidence type="ECO:0000256" key="8">
    <source>
        <dbReference type="ARBA" id="ARBA00022723"/>
    </source>
</evidence>
<sequence length="986" mass="109474">MPMLMPQVTNLRLLFFSPFPHLSLSSLSLKPLKPRSLFTALASSYRKRHRPIPNQSPNPGARNKTTLRESRGRDKAMEETKETETAGFNKRRAEGNDKNDRPKKNLQRKVRTLNPINTLSYVQVLGTGMDTQDTSPSVLLFFDKQRFIFNAGEGLQRFCTEHKIKLSKIDHIFLSRVCSETAGGLPGLLLTLAGMGEEGMSVNVWGPSDLKYLIDAMRCFIPNAAMVHTQSFGPSVGGLMASQTKFTEPIVLVDDEVVKISAIVLQPIFSNGAQLLNELSITQNPTEKVFNDRVDVSKSFSPNGKNSLTGKPGDMSVIYVCELPEIKGKFDPEKAKALGLKPGSKYRELQLGNSVKSDFQNITVHPSDVMDPSIPGPIVFLVDCPTASHLQELLSMQCLSSYYADFSGPPENAKVVTCVIHLGPASLISSPNYQSWMKRFGSAQHIMAGHERKNVEIPILRSSARIAARLNYLCPQFFPAPGFWSLQHLDCLAPESTPSSEGSVSKVCESISAENLLKFTLRPYARLGLDRSVIPSQVASSEIIDELLSEIPEVVDASQCVSQLWHQSTETKEEMRLTHDDKVIVEEPWFDENTLPSCLENIRRDDLEIVLLGTGSSQPSKYRNVSSIHINLFSKGGLLLDCGEGTLGQLKRRYGVEGADNAVRGLRCIWISHIHADHHTGLARILTLRRDLLKGVLHEPLLVVGPRKLKFFLDAYQRLEDLDMQFLDCKHTTEASLHAFEGVTETNKDHSFLGSPTSFEDLRDKNTDRQVAQKVDSTLFAKGSRMQSYWNRPGSPVDNNVVFPILKSLQKVLEEAGLEALMSFPVIHCPQAFGVVLRASERLNSVGKVIPGWKIVYSGDTRPCPELIEASRGATVLIHEATFEDGMVDEAIARNHSTTKEAIEVGNSAGVFRIILTHFSQRYPKIPVFDETHMHKTCIGFDMMSINIADLPVLPKVLPYLKLLFRNEMIIDESDEVVDAAASVAS</sequence>
<evidence type="ECO:0000256" key="4">
    <source>
        <dbReference type="ARBA" id="ARBA00011738"/>
    </source>
</evidence>
<dbReference type="Pfam" id="PF13691">
    <property type="entry name" value="Lactamase_B_4"/>
    <property type="match status" value="1"/>
</dbReference>
<comment type="subunit">
    <text evidence="4">Homodimer.</text>
</comment>
<organism evidence="14 15">
    <name type="scientific">Prunus armeniaca</name>
    <name type="common">Apricot</name>
    <name type="synonym">Armeniaca vulgaris</name>
    <dbReference type="NCBI Taxonomy" id="36596"/>
    <lineage>
        <taxon>Eukaryota</taxon>
        <taxon>Viridiplantae</taxon>
        <taxon>Streptophyta</taxon>
        <taxon>Embryophyta</taxon>
        <taxon>Tracheophyta</taxon>
        <taxon>Spermatophyta</taxon>
        <taxon>Magnoliopsida</taxon>
        <taxon>eudicotyledons</taxon>
        <taxon>Gunneridae</taxon>
        <taxon>Pentapetalae</taxon>
        <taxon>rosids</taxon>
        <taxon>fabids</taxon>
        <taxon>Rosales</taxon>
        <taxon>Rosaceae</taxon>
        <taxon>Amygdaloideae</taxon>
        <taxon>Amygdaleae</taxon>
        <taxon>Prunus</taxon>
    </lineage>
</organism>
<reference evidence="14 15" key="1">
    <citation type="submission" date="2020-05" db="EMBL/GenBank/DDBJ databases">
        <authorList>
            <person name="Campoy J."/>
            <person name="Schneeberger K."/>
            <person name="Spophaly S."/>
        </authorList>
    </citation>
    <scope>NUCLEOTIDE SEQUENCE [LARGE SCALE GENOMIC DNA]</scope>
    <source>
        <strain evidence="14">PruArmRojPasFocal</strain>
    </source>
</reference>
<evidence type="ECO:0000256" key="9">
    <source>
        <dbReference type="ARBA" id="ARBA00022759"/>
    </source>
</evidence>
<evidence type="ECO:0000259" key="13">
    <source>
        <dbReference type="Pfam" id="PF13691"/>
    </source>
</evidence>
<dbReference type="EC" id="3.1.26.11" evidence="5"/>
<evidence type="ECO:0000256" key="2">
    <source>
        <dbReference type="ARBA" id="ARBA00001947"/>
    </source>
</evidence>
<evidence type="ECO:0000313" key="14">
    <source>
        <dbReference type="EMBL" id="CAB4272563.1"/>
    </source>
</evidence>
<protein>
    <recommendedName>
        <fullName evidence="5">ribonuclease Z</fullName>
        <ecNumber evidence="5">3.1.26.11</ecNumber>
    </recommendedName>
</protein>
<dbReference type="InterPro" id="IPR027794">
    <property type="entry name" value="tRNase_Z_dom"/>
</dbReference>
<dbReference type="FunFam" id="3.60.15.10:FF:000037">
    <property type="entry name" value="tRNAse Z4"/>
    <property type="match status" value="1"/>
</dbReference>
<dbReference type="PANTHER" id="PTHR12553">
    <property type="entry name" value="ZINC PHOSPHODIESTERASE ELAC PROTEIN 2"/>
    <property type="match status" value="1"/>
</dbReference>
<dbReference type="GO" id="GO:0005739">
    <property type="term" value="C:mitochondrion"/>
    <property type="evidence" value="ECO:0007669"/>
    <property type="project" value="TreeGrafter"/>
</dbReference>
<keyword evidence="9" id="KW-0255">Endonuclease</keyword>
<dbReference type="EMBL" id="CAEKDK010000003">
    <property type="protein sequence ID" value="CAB4272563.1"/>
    <property type="molecule type" value="Genomic_DNA"/>
</dbReference>
<keyword evidence="7" id="KW-0540">Nuclease</keyword>
<dbReference type="InterPro" id="IPR036866">
    <property type="entry name" value="RibonucZ/Hydroxyglut_hydro"/>
</dbReference>
<feature type="compositionally biased region" description="Basic and acidic residues" evidence="12">
    <location>
        <begin position="91"/>
        <end position="103"/>
    </location>
</feature>
<dbReference type="CDD" id="cd07718">
    <property type="entry name" value="RNaseZ_ELAC1_ELAC2-C-term-like_MBL-fold"/>
    <property type="match status" value="1"/>
</dbReference>
<feature type="compositionally biased region" description="Basic and acidic residues" evidence="12">
    <location>
        <begin position="66"/>
        <end position="84"/>
    </location>
</feature>
<name>A0A6J5U8N1_PRUAR</name>
<evidence type="ECO:0000256" key="1">
    <source>
        <dbReference type="ARBA" id="ARBA00000402"/>
    </source>
</evidence>
<keyword evidence="10" id="KW-0378">Hydrolase</keyword>
<evidence type="ECO:0000256" key="7">
    <source>
        <dbReference type="ARBA" id="ARBA00022722"/>
    </source>
</evidence>
<evidence type="ECO:0000313" key="15">
    <source>
        <dbReference type="Proteomes" id="UP000507222"/>
    </source>
</evidence>
<evidence type="ECO:0000256" key="3">
    <source>
        <dbReference type="ARBA" id="ARBA00007823"/>
    </source>
</evidence>
<dbReference type="InterPro" id="IPR047151">
    <property type="entry name" value="RNZ2-like"/>
</dbReference>
<dbReference type="PANTHER" id="PTHR12553:SF49">
    <property type="entry name" value="ZINC PHOSPHODIESTERASE ELAC PROTEIN 2"/>
    <property type="match status" value="1"/>
</dbReference>
<dbReference type="Gene3D" id="3.60.15.10">
    <property type="entry name" value="Ribonuclease Z/Hydroxyacylglutathione hydrolase-like"/>
    <property type="match status" value="2"/>
</dbReference>
<dbReference type="InterPro" id="IPR013471">
    <property type="entry name" value="RNase_Z/BN"/>
</dbReference>
<dbReference type="GO" id="GO:1990180">
    <property type="term" value="P:mitochondrial tRNA 3'-end processing"/>
    <property type="evidence" value="ECO:0007669"/>
    <property type="project" value="TreeGrafter"/>
</dbReference>
<dbReference type="SUPFAM" id="SSF56281">
    <property type="entry name" value="Metallo-hydrolase/oxidoreductase"/>
    <property type="match status" value="2"/>
</dbReference>
<keyword evidence="11" id="KW-0862">Zinc</keyword>
<feature type="region of interest" description="Disordered" evidence="12">
    <location>
        <begin position="44"/>
        <end position="108"/>
    </location>
</feature>
<comment type="similarity">
    <text evidence="3">Belongs to the RNase Z family.</text>
</comment>
<keyword evidence="8" id="KW-0479">Metal-binding</keyword>
<dbReference type="HAMAP" id="MF_01818">
    <property type="entry name" value="RNase_Z_BN"/>
    <property type="match status" value="1"/>
</dbReference>
<comment type="catalytic activity">
    <reaction evidence="1">
        <text>Endonucleolytic cleavage of RNA, removing extra 3' nucleotides from tRNA precursor, generating 3' termini of tRNAs. A 3'-hydroxy group is left at the tRNA terminus and a 5'-phosphoryl group is left at the trailer molecule.</text>
        <dbReference type="EC" id="3.1.26.11"/>
    </reaction>
</comment>
<dbReference type="GO" id="GO:0046872">
    <property type="term" value="F:metal ion binding"/>
    <property type="evidence" value="ECO:0007669"/>
    <property type="project" value="UniProtKB-KW"/>
</dbReference>
<evidence type="ECO:0000256" key="11">
    <source>
        <dbReference type="ARBA" id="ARBA00022833"/>
    </source>
</evidence>
<evidence type="ECO:0000256" key="6">
    <source>
        <dbReference type="ARBA" id="ARBA00022694"/>
    </source>
</evidence>
<keyword evidence="6" id="KW-0819">tRNA processing</keyword>
<dbReference type="Proteomes" id="UP000507222">
    <property type="component" value="Unassembled WGS sequence"/>
</dbReference>
<gene>
    <name evidence="14" type="ORF">CURHAP_LOCUS19265</name>
</gene>
<feature type="domain" description="tRNase Z endonuclease" evidence="13">
    <location>
        <begin position="128"/>
        <end position="184"/>
    </location>
</feature>
<evidence type="ECO:0000256" key="12">
    <source>
        <dbReference type="SAM" id="MobiDB-lite"/>
    </source>
</evidence>